<proteinExistence type="predicted"/>
<name>A0A0F9SXG1_9ZZZZ</name>
<dbReference type="AlphaFoldDB" id="A0A0F9SXG1"/>
<protein>
    <submittedName>
        <fullName evidence="1">Uncharacterized protein</fullName>
    </submittedName>
</protein>
<evidence type="ECO:0000313" key="1">
    <source>
        <dbReference type="EMBL" id="KKN73605.1"/>
    </source>
</evidence>
<gene>
    <name evidence="1" type="ORF">LCGC14_0399210</name>
</gene>
<organism evidence="1">
    <name type="scientific">marine sediment metagenome</name>
    <dbReference type="NCBI Taxonomy" id="412755"/>
    <lineage>
        <taxon>unclassified sequences</taxon>
        <taxon>metagenomes</taxon>
        <taxon>ecological metagenomes</taxon>
    </lineage>
</organism>
<accession>A0A0F9SXG1</accession>
<comment type="caution">
    <text evidence="1">The sequence shown here is derived from an EMBL/GenBank/DDBJ whole genome shotgun (WGS) entry which is preliminary data.</text>
</comment>
<sequence>MYTVKIDKVENGFIVRAGCKNFVFQTYKRLEKELKKYLEDPEGYIKKHRYGECAESPAVIGPTQTDVVVGTQDYVTETTTDGSSVVTVSQR</sequence>
<dbReference type="EMBL" id="LAZR01000341">
    <property type="protein sequence ID" value="KKN73605.1"/>
    <property type="molecule type" value="Genomic_DNA"/>
</dbReference>
<reference evidence="1" key="1">
    <citation type="journal article" date="2015" name="Nature">
        <title>Complex archaea that bridge the gap between prokaryotes and eukaryotes.</title>
        <authorList>
            <person name="Spang A."/>
            <person name="Saw J.H."/>
            <person name="Jorgensen S.L."/>
            <person name="Zaremba-Niedzwiedzka K."/>
            <person name="Martijn J."/>
            <person name="Lind A.E."/>
            <person name="van Eijk R."/>
            <person name="Schleper C."/>
            <person name="Guy L."/>
            <person name="Ettema T.J."/>
        </authorList>
    </citation>
    <scope>NUCLEOTIDE SEQUENCE</scope>
</reference>